<comment type="caution">
    <text evidence="2">The sequence shown here is derived from an EMBL/GenBank/DDBJ whole genome shotgun (WGS) entry which is preliminary data.</text>
</comment>
<proteinExistence type="predicted"/>
<dbReference type="Proteomes" id="UP001206595">
    <property type="component" value="Unassembled WGS sequence"/>
</dbReference>
<reference evidence="2" key="2">
    <citation type="journal article" date="2022" name="Proc. Natl. Acad. Sci. U.S.A.">
        <title>Diploid-dominant life cycles characterize the early evolution of Fungi.</title>
        <authorList>
            <person name="Amses K.R."/>
            <person name="Simmons D.R."/>
            <person name="Longcore J.E."/>
            <person name="Mondo S.J."/>
            <person name="Seto K."/>
            <person name="Jeronimo G.H."/>
            <person name="Bonds A.E."/>
            <person name="Quandt C.A."/>
            <person name="Davis W.J."/>
            <person name="Chang Y."/>
            <person name="Federici B.A."/>
            <person name="Kuo A."/>
            <person name="LaButti K."/>
            <person name="Pangilinan J."/>
            <person name="Andreopoulos W."/>
            <person name="Tritt A."/>
            <person name="Riley R."/>
            <person name="Hundley H."/>
            <person name="Johnson J."/>
            <person name="Lipzen A."/>
            <person name="Barry K."/>
            <person name="Lang B.F."/>
            <person name="Cuomo C.A."/>
            <person name="Buchler N.E."/>
            <person name="Grigoriev I.V."/>
            <person name="Spatafora J.W."/>
            <person name="Stajich J.E."/>
            <person name="James T.Y."/>
        </authorList>
    </citation>
    <scope>NUCLEOTIDE SEQUENCE</scope>
    <source>
        <strain evidence="2">AG</strain>
    </source>
</reference>
<gene>
    <name evidence="2" type="ORF">K450DRAFT_250544</name>
</gene>
<dbReference type="GeneID" id="75915923"/>
<evidence type="ECO:0000313" key="3">
    <source>
        <dbReference type="Proteomes" id="UP001206595"/>
    </source>
</evidence>
<evidence type="ECO:0000313" key="2">
    <source>
        <dbReference type="EMBL" id="KAI8577726.1"/>
    </source>
</evidence>
<keyword evidence="3" id="KW-1185">Reference proteome</keyword>
<feature type="region of interest" description="Disordered" evidence="1">
    <location>
        <begin position="183"/>
        <end position="235"/>
    </location>
</feature>
<feature type="region of interest" description="Disordered" evidence="1">
    <location>
        <begin position="1"/>
        <end position="26"/>
    </location>
</feature>
<feature type="compositionally biased region" description="Polar residues" evidence="1">
    <location>
        <begin position="1"/>
        <end position="10"/>
    </location>
</feature>
<dbReference type="AlphaFoldDB" id="A0AAD5HCN0"/>
<name>A0AAD5HCN0_UMBRA</name>
<feature type="compositionally biased region" description="Polar residues" evidence="1">
    <location>
        <begin position="217"/>
        <end position="232"/>
    </location>
</feature>
<protein>
    <submittedName>
        <fullName evidence="2">Uncharacterized protein</fullName>
    </submittedName>
</protein>
<reference evidence="2" key="1">
    <citation type="submission" date="2021-06" db="EMBL/GenBank/DDBJ databases">
        <authorList>
            <consortium name="DOE Joint Genome Institute"/>
            <person name="Mondo S.J."/>
            <person name="Amses K.R."/>
            <person name="Simmons D.R."/>
            <person name="Longcore J.E."/>
            <person name="Seto K."/>
            <person name="Alves G.H."/>
            <person name="Bonds A.E."/>
            <person name="Quandt C.A."/>
            <person name="Davis W.J."/>
            <person name="Chang Y."/>
            <person name="Letcher P.M."/>
            <person name="Powell M.J."/>
            <person name="Kuo A."/>
            <person name="Labutti K."/>
            <person name="Pangilinan J."/>
            <person name="Andreopoulos W."/>
            <person name="Tritt A."/>
            <person name="Riley R."/>
            <person name="Hundley H."/>
            <person name="Johnson J."/>
            <person name="Lipzen A."/>
            <person name="Barry K."/>
            <person name="Berbee M.L."/>
            <person name="Buchler N.E."/>
            <person name="Grigoriev I.V."/>
            <person name="Spatafora J.W."/>
            <person name="Stajich J.E."/>
            <person name="James T.Y."/>
        </authorList>
    </citation>
    <scope>NUCLEOTIDE SEQUENCE</scope>
    <source>
        <strain evidence="2">AG</strain>
    </source>
</reference>
<sequence>MLSTEHSSFSLPVVPPAVSEWPSRNGKPRVDLSQLQLQLSNLDAQHSASLECTAAADTETPLDRSFPTKSVHKGGRKQVRFTEEAPTIIVYEQVDILEGEIITNHCNLRRRNVDLSPVKNDKYEGSFSSIQSSPPTPIALQGADISIQQEKEIALSCVQPFDISVAHTTLPIAQSLTINTTRSTPLPIETAPSTPPSWSPKLEALSPSPSSDSDSSFDTPLTPTASNSSAFSMSGKRISKLRTLLSIRRPKGQQAF</sequence>
<dbReference type="RefSeq" id="XP_051442730.1">
    <property type="nucleotide sequence ID" value="XM_051590580.1"/>
</dbReference>
<accession>A0AAD5HCN0</accession>
<evidence type="ECO:0000256" key="1">
    <source>
        <dbReference type="SAM" id="MobiDB-lite"/>
    </source>
</evidence>
<dbReference type="EMBL" id="MU620937">
    <property type="protein sequence ID" value="KAI8577726.1"/>
    <property type="molecule type" value="Genomic_DNA"/>
</dbReference>
<feature type="compositionally biased region" description="Low complexity" evidence="1">
    <location>
        <begin position="206"/>
        <end position="216"/>
    </location>
</feature>
<organism evidence="2 3">
    <name type="scientific">Umbelopsis ramanniana AG</name>
    <dbReference type="NCBI Taxonomy" id="1314678"/>
    <lineage>
        <taxon>Eukaryota</taxon>
        <taxon>Fungi</taxon>
        <taxon>Fungi incertae sedis</taxon>
        <taxon>Mucoromycota</taxon>
        <taxon>Mucoromycotina</taxon>
        <taxon>Umbelopsidomycetes</taxon>
        <taxon>Umbelopsidales</taxon>
        <taxon>Umbelopsidaceae</taxon>
        <taxon>Umbelopsis</taxon>
    </lineage>
</organism>